<accession>A0AAV8UG41</accession>
<sequence>MEKSPGYQSCKYTAIGGEESKTRPIPNNGQRLKDPSFEDEAEEWNFRGAARLSKWQRFNGDQSLEIGAPGGSATQWVHLKEKTLYRLRCVVKGELDMLVGSKNAVYAENLKDTDPVEGSSWRSQEVDFWSRDRGSYEISLKASPKTAGRVFVDSCTIYKSTEVPPFVGSEKVQASR</sequence>
<reference evidence="2 3" key="1">
    <citation type="journal article" date="2023" name="Nat. Commun.">
        <title>Origin of minicircular mitochondrial genomes in red algae.</title>
        <authorList>
            <person name="Lee Y."/>
            <person name="Cho C.H."/>
            <person name="Lee Y.M."/>
            <person name="Park S.I."/>
            <person name="Yang J.H."/>
            <person name="West J.A."/>
            <person name="Bhattacharya D."/>
            <person name="Yoon H.S."/>
        </authorList>
    </citation>
    <scope>NUCLEOTIDE SEQUENCE [LARGE SCALE GENOMIC DNA]</scope>
    <source>
        <strain evidence="2 3">CCMP1338</strain>
        <tissue evidence="2">Whole cell</tissue>
    </source>
</reference>
<evidence type="ECO:0000256" key="1">
    <source>
        <dbReference type="SAM" id="MobiDB-lite"/>
    </source>
</evidence>
<dbReference type="AlphaFoldDB" id="A0AAV8UG41"/>
<organism evidence="2 3">
    <name type="scientific">Rhodosorus marinus</name>
    <dbReference type="NCBI Taxonomy" id="101924"/>
    <lineage>
        <taxon>Eukaryota</taxon>
        <taxon>Rhodophyta</taxon>
        <taxon>Stylonematophyceae</taxon>
        <taxon>Stylonematales</taxon>
        <taxon>Stylonemataceae</taxon>
        <taxon>Rhodosorus</taxon>
    </lineage>
</organism>
<dbReference type="Proteomes" id="UP001157974">
    <property type="component" value="Unassembled WGS sequence"/>
</dbReference>
<gene>
    <name evidence="2" type="ORF">NDN08_007290</name>
</gene>
<proteinExistence type="predicted"/>
<feature type="compositionally biased region" description="Polar residues" evidence="1">
    <location>
        <begin position="1"/>
        <end position="11"/>
    </location>
</feature>
<feature type="region of interest" description="Disordered" evidence="1">
    <location>
        <begin position="1"/>
        <end position="38"/>
    </location>
</feature>
<evidence type="ECO:0000313" key="3">
    <source>
        <dbReference type="Proteomes" id="UP001157974"/>
    </source>
</evidence>
<dbReference type="Gene3D" id="2.60.120.260">
    <property type="entry name" value="Galactose-binding domain-like"/>
    <property type="match status" value="1"/>
</dbReference>
<dbReference type="EMBL" id="JAMWBK010000011">
    <property type="protein sequence ID" value="KAJ8901444.1"/>
    <property type="molecule type" value="Genomic_DNA"/>
</dbReference>
<evidence type="ECO:0000313" key="2">
    <source>
        <dbReference type="EMBL" id="KAJ8901444.1"/>
    </source>
</evidence>
<keyword evidence="3" id="KW-1185">Reference proteome</keyword>
<protein>
    <submittedName>
        <fullName evidence="2">Uncharacterized protein</fullName>
    </submittedName>
</protein>
<name>A0AAV8UG41_9RHOD</name>
<comment type="caution">
    <text evidence="2">The sequence shown here is derived from an EMBL/GenBank/DDBJ whole genome shotgun (WGS) entry which is preliminary data.</text>
</comment>